<proteinExistence type="predicted"/>
<accession>A0AAD6B6M6</accession>
<evidence type="ECO:0000313" key="3">
    <source>
        <dbReference type="Proteomes" id="UP001219934"/>
    </source>
</evidence>
<keyword evidence="3" id="KW-1185">Reference proteome</keyword>
<feature type="non-terminal residue" evidence="2">
    <location>
        <position position="1"/>
    </location>
</feature>
<feature type="non-terminal residue" evidence="2">
    <location>
        <position position="50"/>
    </location>
</feature>
<dbReference type="AlphaFoldDB" id="A0AAD6B6M6"/>
<gene>
    <name evidence="2" type="ORF">JOQ06_002423</name>
</gene>
<comment type="caution">
    <text evidence="2">The sequence shown here is derived from an EMBL/GenBank/DDBJ whole genome shotgun (WGS) entry which is preliminary data.</text>
</comment>
<name>A0AAD6B6M6_9TELE</name>
<dbReference type="Proteomes" id="UP001219934">
    <property type="component" value="Unassembled WGS sequence"/>
</dbReference>
<protein>
    <submittedName>
        <fullName evidence="2">Uncharacterized protein</fullName>
    </submittedName>
</protein>
<dbReference type="EMBL" id="JAPTMU010000009">
    <property type="protein sequence ID" value="KAJ4937793.1"/>
    <property type="molecule type" value="Genomic_DNA"/>
</dbReference>
<feature type="region of interest" description="Disordered" evidence="1">
    <location>
        <begin position="22"/>
        <end position="50"/>
    </location>
</feature>
<evidence type="ECO:0000313" key="2">
    <source>
        <dbReference type="EMBL" id="KAJ4937793.1"/>
    </source>
</evidence>
<evidence type="ECO:0000256" key="1">
    <source>
        <dbReference type="SAM" id="MobiDB-lite"/>
    </source>
</evidence>
<organism evidence="2 3">
    <name type="scientific">Pogonophryne albipinna</name>
    <dbReference type="NCBI Taxonomy" id="1090488"/>
    <lineage>
        <taxon>Eukaryota</taxon>
        <taxon>Metazoa</taxon>
        <taxon>Chordata</taxon>
        <taxon>Craniata</taxon>
        <taxon>Vertebrata</taxon>
        <taxon>Euteleostomi</taxon>
        <taxon>Actinopterygii</taxon>
        <taxon>Neopterygii</taxon>
        <taxon>Teleostei</taxon>
        <taxon>Neoteleostei</taxon>
        <taxon>Acanthomorphata</taxon>
        <taxon>Eupercaria</taxon>
        <taxon>Perciformes</taxon>
        <taxon>Notothenioidei</taxon>
        <taxon>Pogonophryne</taxon>
    </lineage>
</organism>
<reference evidence="2" key="1">
    <citation type="submission" date="2022-11" db="EMBL/GenBank/DDBJ databases">
        <title>Chromosome-level genome of Pogonophryne albipinna.</title>
        <authorList>
            <person name="Jo E."/>
        </authorList>
    </citation>
    <scope>NUCLEOTIDE SEQUENCE</scope>
    <source>
        <strain evidence="2">SGF0006</strain>
        <tissue evidence="2">Muscle</tissue>
    </source>
</reference>
<sequence>KQLQFKVQYLCPPSSFQHLTLDISSSSAPPSTSAHITETIHSPPQPARVE</sequence>
<feature type="compositionally biased region" description="Low complexity" evidence="1">
    <location>
        <begin position="24"/>
        <end position="34"/>
    </location>
</feature>